<dbReference type="Proteomes" id="UP000250179">
    <property type="component" value="Chromosome"/>
</dbReference>
<dbReference type="KEGG" id="tprf:A3L09_05930"/>
<protein>
    <submittedName>
        <fullName evidence="2">MBL fold metallo-hydrolase</fullName>
    </submittedName>
</protein>
<dbReference type="SUPFAM" id="SSF56281">
    <property type="entry name" value="Metallo-hydrolase/oxidoreductase"/>
    <property type="match status" value="1"/>
</dbReference>
<reference evidence="2 3" key="1">
    <citation type="submission" date="2016-03" db="EMBL/GenBank/DDBJ databases">
        <title>Complete genome sequence of Thermococcus profundus strain DT5432.</title>
        <authorList>
            <person name="Oger P.M."/>
        </authorList>
    </citation>
    <scope>NUCLEOTIDE SEQUENCE [LARGE SCALE GENOMIC DNA]</scope>
    <source>
        <strain evidence="2 3">DT 5432</strain>
    </source>
</reference>
<dbReference type="PANTHER" id="PTHR13754:SF18">
    <property type="entry name" value="7,8-DIHYDROPTERIN-6-METHYL-4-(BETA-D-RIBOFURANOSYL)-AMINOBENZENE-5'-PHOSPHATE SYNTHASE"/>
    <property type="match status" value="1"/>
</dbReference>
<dbReference type="GeneID" id="33319935"/>
<dbReference type="Gene3D" id="3.60.15.10">
    <property type="entry name" value="Ribonuclease Z/Hydroxyacylglutathione hydrolase-like"/>
    <property type="match status" value="1"/>
</dbReference>
<dbReference type="SMART" id="SM00849">
    <property type="entry name" value="Lactamase_B"/>
    <property type="match status" value="1"/>
</dbReference>
<evidence type="ECO:0000259" key="1">
    <source>
        <dbReference type="SMART" id="SM00849"/>
    </source>
</evidence>
<feature type="domain" description="Metallo-beta-lactamase" evidence="1">
    <location>
        <begin position="31"/>
        <end position="267"/>
    </location>
</feature>
<keyword evidence="2" id="KW-0378">Hydrolase</keyword>
<dbReference type="InterPro" id="IPR036866">
    <property type="entry name" value="RibonucZ/Hydroxyglut_hydro"/>
</dbReference>
<dbReference type="GO" id="GO:0016787">
    <property type="term" value="F:hydrolase activity"/>
    <property type="evidence" value="ECO:0007669"/>
    <property type="project" value="UniProtKB-KW"/>
</dbReference>
<dbReference type="GO" id="GO:0016740">
    <property type="term" value="F:transferase activity"/>
    <property type="evidence" value="ECO:0007669"/>
    <property type="project" value="TreeGrafter"/>
</dbReference>
<dbReference type="InterPro" id="IPR052926">
    <property type="entry name" value="Metallo-beta-lactamase_dom"/>
</dbReference>
<dbReference type="InterPro" id="IPR041712">
    <property type="entry name" value="DHPS-like_MBL-fold"/>
</dbReference>
<sequence>MGVDVGTAEDVRIYVLADDYAGYNSPFWAQHGVSFLIDAQSGGIRRRILFDTASYAEPILFNMKLLKLDPGEIDAVLLSHSHFDHTGGLLGIMREIKREVPVFAHPDIFKVSFAMDPEFVYAGIPPLRGGTREKIEELGGIWILSRDPIRIMPGIFTLGEVPVEQRADFEKETSIGLYKLEDGRVTKDDVSDEIGLAINTRKGLVVVGGCSHPGIVSMVRRAREISGVERVHAVVGGFHLIDADDERIQKTVEALKGMGVKKVYAGHCTGLKAEALFASEFGENFEKLHAGKVLDL</sequence>
<keyword evidence="3" id="KW-1185">Reference proteome</keyword>
<dbReference type="InterPro" id="IPR001279">
    <property type="entry name" value="Metallo-B-lactamas"/>
</dbReference>
<name>A0A2Z2M943_THEPR</name>
<gene>
    <name evidence="2" type="ORF">A3L09_05930</name>
</gene>
<dbReference type="OrthoDB" id="7773at2157"/>
<dbReference type="Pfam" id="PF00753">
    <property type="entry name" value="Lactamase_B"/>
    <property type="match status" value="1"/>
</dbReference>
<evidence type="ECO:0000313" key="3">
    <source>
        <dbReference type="Proteomes" id="UP000250179"/>
    </source>
</evidence>
<dbReference type="RefSeq" id="WP_088858083.1">
    <property type="nucleotide sequence ID" value="NZ_CP014862.1"/>
</dbReference>
<organism evidence="2 3">
    <name type="scientific">Thermococcus profundus</name>
    <dbReference type="NCBI Taxonomy" id="49899"/>
    <lineage>
        <taxon>Archaea</taxon>
        <taxon>Methanobacteriati</taxon>
        <taxon>Methanobacteriota</taxon>
        <taxon>Thermococci</taxon>
        <taxon>Thermococcales</taxon>
        <taxon>Thermococcaceae</taxon>
        <taxon>Thermococcus</taxon>
    </lineage>
</organism>
<dbReference type="AlphaFoldDB" id="A0A2Z2M943"/>
<dbReference type="PANTHER" id="PTHR13754">
    <property type="entry name" value="METALLO-BETA-LACTAMASE SUPERFAMILY PROTEIN"/>
    <property type="match status" value="1"/>
</dbReference>
<dbReference type="CDD" id="cd07713">
    <property type="entry name" value="DHPS-like_MBL-fold"/>
    <property type="match status" value="1"/>
</dbReference>
<proteinExistence type="predicted"/>
<evidence type="ECO:0000313" key="2">
    <source>
        <dbReference type="EMBL" id="ASJ02827.1"/>
    </source>
</evidence>
<accession>A0A2Z2M943</accession>
<dbReference type="EMBL" id="CP014862">
    <property type="protein sequence ID" value="ASJ02827.1"/>
    <property type="molecule type" value="Genomic_DNA"/>
</dbReference>